<name>A0ACD0P014_9BASI</name>
<protein>
    <submittedName>
        <fullName evidence="1">HSP20-like chaperone</fullName>
    </submittedName>
</protein>
<reference evidence="1 2" key="1">
    <citation type="journal article" date="2018" name="Mol. Biol. Evol.">
        <title>Broad Genomic Sampling Reveals a Smut Pathogenic Ancestry of the Fungal Clade Ustilaginomycotina.</title>
        <authorList>
            <person name="Kijpornyongpan T."/>
            <person name="Mondo S.J."/>
            <person name="Barry K."/>
            <person name="Sandor L."/>
            <person name="Lee J."/>
            <person name="Lipzen A."/>
            <person name="Pangilinan J."/>
            <person name="LaButti K."/>
            <person name="Hainaut M."/>
            <person name="Henrissat B."/>
            <person name="Grigoriev I.V."/>
            <person name="Spatafora J.W."/>
            <person name="Aime M.C."/>
        </authorList>
    </citation>
    <scope>NUCLEOTIDE SEQUENCE [LARGE SCALE GENOMIC DNA]</scope>
    <source>
        <strain evidence="1 2">SA 807</strain>
    </source>
</reference>
<evidence type="ECO:0000313" key="1">
    <source>
        <dbReference type="EMBL" id="PWN51279.1"/>
    </source>
</evidence>
<keyword evidence="2" id="KW-1185">Reference proteome</keyword>
<dbReference type="Proteomes" id="UP000245626">
    <property type="component" value="Unassembled WGS sequence"/>
</dbReference>
<dbReference type="EMBL" id="KZ819856">
    <property type="protein sequence ID" value="PWN51279.1"/>
    <property type="molecule type" value="Genomic_DNA"/>
</dbReference>
<proteinExistence type="predicted"/>
<organism evidence="1 2">
    <name type="scientific">Violaceomyces palustris</name>
    <dbReference type="NCBI Taxonomy" id="1673888"/>
    <lineage>
        <taxon>Eukaryota</taxon>
        <taxon>Fungi</taxon>
        <taxon>Dikarya</taxon>
        <taxon>Basidiomycota</taxon>
        <taxon>Ustilaginomycotina</taxon>
        <taxon>Ustilaginomycetes</taxon>
        <taxon>Violaceomycetales</taxon>
        <taxon>Violaceomycetaceae</taxon>
        <taxon>Violaceomyces</taxon>
    </lineage>
</organism>
<gene>
    <name evidence="1" type="ORF">IE53DRAFT_57021</name>
</gene>
<accession>A0ACD0P014</accession>
<sequence>MTSVSVPEILWAQRSSEDEPEKIYDFKLDFFEEIDVEASKQHQTSKSLYLVLRKKEVKLDYWPRLTKEKIRLHNVKTDFDKWVDEDEQTGDLDDIAGGLGGMGGSEYLR</sequence>
<evidence type="ECO:0000313" key="2">
    <source>
        <dbReference type="Proteomes" id="UP000245626"/>
    </source>
</evidence>